<dbReference type="OrthoDB" id="10249691at2759"/>
<evidence type="ECO:0000256" key="3">
    <source>
        <dbReference type="ARBA" id="ARBA00022782"/>
    </source>
</evidence>
<keyword evidence="4" id="KW-0524">Neurogenesis</keyword>
<keyword evidence="7" id="KW-0539">Nucleus</keyword>
<name>A0A9N9RI81_9DIPT</name>
<dbReference type="Proteomes" id="UP001153620">
    <property type="component" value="Chromosome 1"/>
</dbReference>
<evidence type="ECO:0000313" key="10">
    <source>
        <dbReference type="Proteomes" id="UP001153620"/>
    </source>
</evidence>
<evidence type="ECO:0000256" key="6">
    <source>
        <dbReference type="ARBA" id="ARBA00023163"/>
    </source>
</evidence>
<reference evidence="9" key="2">
    <citation type="submission" date="2022-10" db="EMBL/GenBank/DDBJ databases">
        <authorList>
            <consortium name="ENA_rothamsted_submissions"/>
            <consortium name="culmorum"/>
            <person name="King R."/>
        </authorList>
    </citation>
    <scope>NUCLEOTIDE SEQUENCE</scope>
</reference>
<proteinExistence type="predicted"/>
<keyword evidence="6" id="KW-0804">Transcription</keyword>
<dbReference type="PANTHER" id="PTHR31854:SF2">
    <property type="entry name" value="TUBULIN POLYGLUTAMYLASE COMPLEX SUBUNIT 2"/>
    <property type="match status" value="1"/>
</dbReference>
<protein>
    <recommendedName>
        <fullName evidence="8">BHLH domain-containing protein</fullName>
    </recommendedName>
</protein>
<dbReference type="CDD" id="cd19715">
    <property type="entry name" value="bHLH_TS_amos_like"/>
    <property type="match status" value="1"/>
</dbReference>
<evidence type="ECO:0000256" key="4">
    <source>
        <dbReference type="ARBA" id="ARBA00022902"/>
    </source>
</evidence>
<dbReference type="FunFam" id="4.10.280.10:FF:000025">
    <property type="entry name" value="protein atonal homolog 7"/>
    <property type="match status" value="1"/>
</dbReference>
<dbReference type="EMBL" id="OU895877">
    <property type="protein sequence ID" value="CAG9797273.1"/>
    <property type="molecule type" value="Genomic_DNA"/>
</dbReference>
<evidence type="ECO:0000313" key="9">
    <source>
        <dbReference type="EMBL" id="CAG9797273.1"/>
    </source>
</evidence>
<dbReference type="InterPro" id="IPR036638">
    <property type="entry name" value="HLH_DNA-bd_sf"/>
</dbReference>
<evidence type="ECO:0000256" key="5">
    <source>
        <dbReference type="ARBA" id="ARBA00023015"/>
    </source>
</evidence>
<dbReference type="Gene3D" id="3.40.1580.10">
    <property type="entry name" value="SMI1/KNR4-like"/>
    <property type="match status" value="1"/>
</dbReference>
<keyword evidence="2" id="KW-0217">Developmental protein</keyword>
<comment type="subcellular location">
    <subcellularLocation>
        <location evidence="1">Nucleus</location>
    </subcellularLocation>
</comment>
<dbReference type="GO" id="GO:0005634">
    <property type="term" value="C:nucleus"/>
    <property type="evidence" value="ECO:0007669"/>
    <property type="project" value="UniProtKB-SubCell"/>
</dbReference>
<keyword evidence="10" id="KW-1185">Reference proteome</keyword>
<evidence type="ECO:0000259" key="8">
    <source>
        <dbReference type="PROSITE" id="PS50888"/>
    </source>
</evidence>
<dbReference type="InterPro" id="IPR011598">
    <property type="entry name" value="bHLH_dom"/>
</dbReference>
<dbReference type="SUPFAM" id="SSF47459">
    <property type="entry name" value="HLH, helix-loop-helix DNA-binding domain"/>
    <property type="match status" value="1"/>
</dbReference>
<evidence type="ECO:0000256" key="7">
    <source>
        <dbReference type="ARBA" id="ARBA00023242"/>
    </source>
</evidence>
<dbReference type="Gene3D" id="4.10.280.10">
    <property type="entry name" value="Helix-loop-helix DNA-binding domain"/>
    <property type="match status" value="1"/>
</dbReference>
<feature type="domain" description="BHLH" evidence="8">
    <location>
        <begin position="375"/>
        <end position="427"/>
    </location>
</feature>
<reference evidence="9" key="1">
    <citation type="submission" date="2022-01" db="EMBL/GenBank/DDBJ databases">
        <authorList>
            <person name="King R."/>
        </authorList>
    </citation>
    <scope>NUCLEOTIDE SEQUENCE</scope>
</reference>
<dbReference type="Pfam" id="PF00010">
    <property type="entry name" value="HLH"/>
    <property type="match status" value="1"/>
</dbReference>
<sequence>MSAVVPAASDDAFYENLTLGLIKVLNQIQRINNINYDKRYPAERNSVNAWETRHNVSLPSDMKAFFLCTDGFCLFWSYEYSATDNKRVGKIHIPHLIQITLIRENLESIMAANHNTSKSSSSSSTNDAIPSLHLAPKSKIFELSTILDVAKVVMIYEVPETNVMRIYLLELESLKLQFLADTFSEYLRMSVAHLGLPYWELCFSSCTLPPWTQQLFLLLAPHLLENNEPRRNVKNFHNGNEETPYNTLDPSVFRMNYNNFHGYSNYGLNYFNDSASEFSDEYQNSTSPVSSPQYNVQCHMNIQYNQYYEQTHQNSSTFYQQPSPIKTIEECQKFSNCRQESIKDHQNIIISRCESIEKSSGEEKSTVVVPEVLKRRRVAANARERKRMNNLNYAFDRLRDVVPNLGNDRKLSKYETLQMAQTYIAALNELLKRD</sequence>
<dbReference type="SMART" id="SM00353">
    <property type="entry name" value="HLH"/>
    <property type="match status" value="1"/>
</dbReference>
<dbReference type="InterPro" id="IPR037883">
    <property type="entry name" value="Knr4/Smi1-like_sf"/>
</dbReference>
<evidence type="ECO:0000256" key="1">
    <source>
        <dbReference type="ARBA" id="ARBA00004123"/>
    </source>
</evidence>
<dbReference type="AlphaFoldDB" id="A0A9N9RI81"/>
<keyword evidence="3" id="KW-0221">Differentiation</keyword>
<organism evidence="9 10">
    <name type="scientific">Chironomus riparius</name>
    <dbReference type="NCBI Taxonomy" id="315576"/>
    <lineage>
        <taxon>Eukaryota</taxon>
        <taxon>Metazoa</taxon>
        <taxon>Ecdysozoa</taxon>
        <taxon>Arthropoda</taxon>
        <taxon>Hexapoda</taxon>
        <taxon>Insecta</taxon>
        <taxon>Pterygota</taxon>
        <taxon>Neoptera</taxon>
        <taxon>Endopterygota</taxon>
        <taxon>Diptera</taxon>
        <taxon>Nematocera</taxon>
        <taxon>Chironomoidea</taxon>
        <taxon>Chironomidae</taxon>
        <taxon>Chironominae</taxon>
        <taxon>Chironomus</taxon>
    </lineage>
</organism>
<dbReference type="InterPro" id="IPR039231">
    <property type="entry name" value="TPGS2"/>
</dbReference>
<dbReference type="PANTHER" id="PTHR31854">
    <property type="entry name" value="TUBULIN POLYGLUTAMYLASE COMPLEX SUBUNIT 2"/>
    <property type="match status" value="1"/>
</dbReference>
<dbReference type="GO" id="GO:0046982">
    <property type="term" value="F:protein heterodimerization activity"/>
    <property type="evidence" value="ECO:0007669"/>
    <property type="project" value="UniProtKB-ARBA"/>
</dbReference>
<dbReference type="GO" id="GO:0007399">
    <property type="term" value="P:nervous system development"/>
    <property type="evidence" value="ECO:0007669"/>
    <property type="project" value="UniProtKB-KW"/>
</dbReference>
<dbReference type="GO" id="GO:0016360">
    <property type="term" value="P:sensory organ precursor cell fate determination"/>
    <property type="evidence" value="ECO:0007669"/>
    <property type="project" value="UniProtKB-ARBA"/>
</dbReference>
<gene>
    <name evidence="9" type="ORF">CHIRRI_LOCUS273</name>
</gene>
<evidence type="ECO:0000256" key="2">
    <source>
        <dbReference type="ARBA" id="ARBA00022473"/>
    </source>
</evidence>
<dbReference type="PROSITE" id="PS50888">
    <property type="entry name" value="BHLH"/>
    <property type="match status" value="1"/>
</dbReference>
<accession>A0A9N9RI81</accession>
<keyword evidence="5" id="KW-0805">Transcription regulation</keyword>